<dbReference type="SUPFAM" id="SSF68923">
    <property type="entry name" value="PEP carboxykinase N-terminal domain"/>
    <property type="match status" value="1"/>
</dbReference>
<keyword evidence="7 10" id="KW-0067">ATP-binding</keyword>
<dbReference type="EC" id="4.1.1.49" evidence="3 10"/>
<protein>
    <recommendedName>
        <fullName evidence="3 10">Phosphoenolpyruvate carboxykinase (ATP)</fullName>
        <shortName evidence="10">PCK</shortName>
        <shortName evidence="10">PEP carboxykinase</shortName>
        <shortName evidence="10">PEPCK</shortName>
        <ecNumber evidence="3 10">4.1.1.49</ecNumber>
    </recommendedName>
</protein>
<feature type="binding site" evidence="10">
    <location>
        <position position="199"/>
    </location>
    <ligand>
        <name>ATP</name>
        <dbReference type="ChEBI" id="CHEBI:30616"/>
    </ligand>
</feature>
<dbReference type="Proteomes" id="UP000198615">
    <property type="component" value="Unassembled WGS sequence"/>
</dbReference>
<feature type="binding site" evidence="10">
    <location>
        <position position="199"/>
    </location>
    <ligand>
        <name>Mn(2+)</name>
        <dbReference type="ChEBI" id="CHEBI:29035"/>
    </ligand>
</feature>
<dbReference type="GO" id="GO:0046872">
    <property type="term" value="F:metal ion binding"/>
    <property type="evidence" value="ECO:0007669"/>
    <property type="project" value="UniProtKB-KW"/>
</dbReference>
<keyword evidence="10" id="KW-0963">Cytoplasm</keyword>
<comment type="subcellular location">
    <subcellularLocation>
        <location evidence="10">Cytoplasm</location>
    </subcellularLocation>
</comment>
<dbReference type="GO" id="GO:0016301">
    <property type="term" value="F:kinase activity"/>
    <property type="evidence" value="ECO:0007669"/>
    <property type="project" value="UniProtKB-KW"/>
</dbReference>
<comment type="function">
    <text evidence="10">Involved in the gluconeogenesis. Catalyzes the conversion of oxaloacetate (OAA) to phosphoenolpyruvate (PEP) through direct phosphoryl transfer between the nucleoside triphosphate and OAA.</text>
</comment>
<dbReference type="NCBIfam" id="NF006822">
    <property type="entry name" value="PRK09344.1-4"/>
    <property type="match status" value="1"/>
</dbReference>
<feature type="binding site" evidence="10">
    <location>
        <position position="199"/>
    </location>
    <ligand>
        <name>substrate</name>
    </ligand>
</feature>
<evidence type="ECO:0000256" key="9">
    <source>
        <dbReference type="ARBA" id="ARBA00047371"/>
    </source>
</evidence>
<feature type="binding site" evidence="10">
    <location>
        <position position="321"/>
    </location>
    <ligand>
        <name>ATP</name>
        <dbReference type="ChEBI" id="CHEBI:30616"/>
    </ligand>
</feature>
<feature type="binding site" evidence="10">
    <location>
        <position position="255"/>
    </location>
    <ligand>
        <name>Mn(2+)</name>
        <dbReference type="ChEBI" id="CHEBI:29035"/>
    </ligand>
</feature>
<dbReference type="PANTHER" id="PTHR30031:SF0">
    <property type="entry name" value="PHOSPHOENOLPYRUVATE CARBOXYKINASE (ATP)"/>
    <property type="match status" value="1"/>
</dbReference>
<dbReference type="InterPro" id="IPR008210">
    <property type="entry name" value="PEP_carboxykinase_N"/>
</dbReference>
<dbReference type="SUPFAM" id="SSF53795">
    <property type="entry name" value="PEP carboxykinase-like"/>
    <property type="match status" value="1"/>
</dbReference>
<comment type="catalytic activity">
    <reaction evidence="9 10">
        <text>oxaloacetate + ATP = phosphoenolpyruvate + ADP + CO2</text>
        <dbReference type="Rhea" id="RHEA:18617"/>
        <dbReference type="ChEBI" id="CHEBI:16452"/>
        <dbReference type="ChEBI" id="CHEBI:16526"/>
        <dbReference type="ChEBI" id="CHEBI:30616"/>
        <dbReference type="ChEBI" id="CHEBI:58702"/>
        <dbReference type="ChEBI" id="CHEBI:456216"/>
        <dbReference type="EC" id="4.1.1.49"/>
    </reaction>
</comment>
<reference evidence="11 12" key="1">
    <citation type="submission" date="2016-10" db="EMBL/GenBank/DDBJ databases">
        <authorList>
            <person name="Varghese N."/>
            <person name="Submissions S."/>
        </authorList>
    </citation>
    <scope>NUCLEOTIDE SEQUENCE [LARGE SCALE GENOMIC DNA]</scope>
    <source>
        <strain evidence="11 12">DSM 18839</strain>
    </source>
</reference>
<evidence type="ECO:0000256" key="3">
    <source>
        <dbReference type="ARBA" id="ARBA00012363"/>
    </source>
</evidence>
<keyword evidence="12" id="KW-1185">Reference proteome</keyword>
<feature type="binding site" evidence="10">
    <location>
        <position position="193"/>
    </location>
    <ligand>
        <name>substrate</name>
    </ligand>
</feature>
<dbReference type="CDD" id="cd00484">
    <property type="entry name" value="PEPCK_ATP"/>
    <property type="match status" value="1"/>
</dbReference>
<feature type="binding site" evidence="10">
    <location>
        <begin position="234"/>
        <end position="242"/>
    </location>
    <ligand>
        <name>ATP</name>
        <dbReference type="ChEBI" id="CHEBI:30616"/>
    </ligand>
</feature>
<dbReference type="HAMAP" id="MF_00453">
    <property type="entry name" value="PEPCK_ATP"/>
    <property type="match status" value="1"/>
</dbReference>
<keyword evidence="5 10" id="KW-0547">Nucleotide-binding</keyword>
<evidence type="ECO:0000256" key="5">
    <source>
        <dbReference type="ARBA" id="ARBA00022741"/>
    </source>
</evidence>
<dbReference type="GO" id="GO:0004612">
    <property type="term" value="F:phosphoenolpyruvate carboxykinase (ATP) activity"/>
    <property type="evidence" value="ECO:0007669"/>
    <property type="project" value="UniProtKB-UniRule"/>
</dbReference>
<dbReference type="NCBIfam" id="TIGR00224">
    <property type="entry name" value="pckA"/>
    <property type="match status" value="1"/>
</dbReference>
<dbReference type="AlphaFoldDB" id="A0A8G2EZN7"/>
<evidence type="ECO:0000256" key="10">
    <source>
        <dbReference type="HAMAP-Rule" id="MF_00453"/>
    </source>
</evidence>
<feature type="binding site" evidence="10">
    <location>
        <position position="218"/>
    </location>
    <ligand>
        <name>Mn(2+)</name>
        <dbReference type="ChEBI" id="CHEBI:29035"/>
    </ligand>
</feature>
<evidence type="ECO:0000256" key="7">
    <source>
        <dbReference type="ARBA" id="ARBA00022840"/>
    </source>
</evidence>
<evidence type="ECO:0000256" key="1">
    <source>
        <dbReference type="ARBA" id="ARBA00004742"/>
    </source>
</evidence>
<evidence type="ECO:0000256" key="6">
    <source>
        <dbReference type="ARBA" id="ARBA00022793"/>
    </source>
</evidence>
<dbReference type="GO" id="GO:0006094">
    <property type="term" value="P:gluconeogenesis"/>
    <property type="evidence" value="ECO:0007669"/>
    <property type="project" value="UniProtKB-UniRule"/>
</dbReference>
<evidence type="ECO:0000256" key="2">
    <source>
        <dbReference type="ARBA" id="ARBA00006052"/>
    </source>
</evidence>
<dbReference type="RefSeq" id="WP_281241213.1">
    <property type="nucleotide sequence ID" value="NZ_FNBW01000010.1"/>
</dbReference>
<evidence type="ECO:0000313" key="11">
    <source>
        <dbReference type="EMBL" id="SDG11196.1"/>
    </source>
</evidence>
<feature type="binding site" evidence="10">
    <location>
        <position position="283"/>
    </location>
    <ligand>
        <name>ATP</name>
        <dbReference type="ChEBI" id="CHEBI:30616"/>
    </ligand>
</feature>
<dbReference type="Gene3D" id="3.90.228.20">
    <property type="match status" value="1"/>
</dbReference>
<keyword evidence="11" id="KW-0418">Kinase</keyword>
<feature type="binding site" evidence="10">
    <location>
        <position position="58"/>
    </location>
    <ligand>
        <name>substrate</name>
    </ligand>
</feature>
<keyword evidence="11" id="KW-0808">Transferase</keyword>
<organism evidence="11 12">
    <name type="scientific">Thalassobaculum litoreum DSM 18839</name>
    <dbReference type="NCBI Taxonomy" id="1123362"/>
    <lineage>
        <taxon>Bacteria</taxon>
        <taxon>Pseudomonadati</taxon>
        <taxon>Pseudomonadota</taxon>
        <taxon>Alphaproteobacteria</taxon>
        <taxon>Rhodospirillales</taxon>
        <taxon>Thalassobaculaceae</taxon>
        <taxon>Thalassobaculum</taxon>
    </lineage>
</organism>
<dbReference type="NCBIfam" id="NF006820">
    <property type="entry name" value="PRK09344.1-2"/>
    <property type="match status" value="1"/>
</dbReference>
<keyword evidence="4 10" id="KW-0312">Gluconeogenesis</keyword>
<feature type="binding site" evidence="10">
    <location>
        <position position="321"/>
    </location>
    <ligand>
        <name>substrate</name>
    </ligand>
</feature>
<dbReference type="Pfam" id="PF01293">
    <property type="entry name" value="PEPCK_ATP"/>
    <property type="match status" value="1"/>
</dbReference>
<keyword evidence="6 10" id="KW-0210">Decarboxylase</keyword>
<sequence>MGNSATRMDLTSHGLTNLGTQHWDLGSALLTEHAIRRGEARLSAHGAVVVSTGEHTGRSPKDKFIVRDGATESTVNWGSINQPIDRSQFDAMHARVQAYYHGRDAFVLNCYAGADPDHRLKVRVVTETAWQNLFARNMFIRPPAEDLPGFEPDFTILHAPGLTARGERDGVRSSTFILVDFDRRMILIGGTSYAGEIKKSIFGILNYLLPERGVMPMHCSANVGPKGDSAIFFGLSGTGKTTLSADGSRTLIGDDEHGWSENGIFNFEGGCYAKVIKLSQEAEPEIWAASHRFGTVLENVVMDPVTRLLNLDSAELTENTRACYPIDYIANTSATGMAGHPVNVVMLTADAFGVLPPISKLTPEQAMYHFLSGYTARVAGTEKGVTEPQATFSTCFGAPFMPRHPSVYGEMLRERIARHGATCWLVNTGWSGGRAGAGGERMKIAYTRAMVRAALDGTLSGAPVQDDGHFGLLVPESCPNVPTEVLRPRGAWSDGAAYDTTAGELRGRFVENFKPFEAFVDDSVKAAGVRRAA</sequence>
<comment type="caution">
    <text evidence="11">The sequence shown here is derived from an EMBL/GenBank/DDBJ whole genome shotgun (WGS) entry which is preliminary data.</text>
</comment>
<dbReference type="PROSITE" id="PS00532">
    <property type="entry name" value="PEPCK_ATP"/>
    <property type="match status" value="1"/>
</dbReference>
<dbReference type="GO" id="GO:0005829">
    <property type="term" value="C:cytosol"/>
    <property type="evidence" value="ECO:0007669"/>
    <property type="project" value="TreeGrafter"/>
</dbReference>
<dbReference type="InterPro" id="IPR013035">
    <property type="entry name" value="PEP_carboxykinase_C"/>
</dbReference>
<name>A0A8G2EZN7_9PROT</name>
<evidence type="ECO:0000256" key="8">
    <source>
        <dbReference type="ARBA" id="ARBA00023239"/>
    </source>
</evidence>
<keyword evidence="10" id="KW-0479">Metal-binding</keyword>
<dbReference type="InterPro" id="IPR001272">
    <property type="entry name" value="PEP_carboxykinase_ATP"/>
</dbReference>
<feature type="binding site" evidence="10">
    <location>
        <position position="447"/>
    </location>
    <ligand>
        <name>ATP</name>
        <dbReference type="ChEBI" id="CHEBI:30616"/>
    </ligand>
</feature>
<comment type="caution">
    <text evidence="10">Lacks conserved residue(s) required for the propagation of feature annotation.</text>
</comment>
<dbReference type="NCBIfam" id="NF006821">
    <property type="entry name" value="PRK09344.1-3"/>
    <property type="match status" value="1"/>
</dbReference>
<feature type="binding site" evidence="10">
    <location>
        <position position="218"/>
    </location>
    <ligand>
        <name>ATP</name>
        <dbReference type="ChEBI" id="CHEBI:30616"/>
    </ligand>
</feature>
<dbReference type="PANTHER" id="PTHR30031">
    <property type="entry name" value="PHOSPHOENOLPYRUVATE CARBOXYKINASE ATP"/>
    <property type="match status" value="1"/>
</dbReference>
<comment type="pathway">
    <text evidence="1 10">Carbohydrate biosynthesis; gluconeogenesis.</text>
</comment>
<keyword evidence="8 10" id="KW-0456">Lyase</keyword>
<keyword evidence="10" id="KW-0464">Manganese</keyword>
<keyword evidence="11" id="KW-0670">Pyruvate</keyword>
<dbReference type="EMBL" id="FNBW01000010">
    <property type="protein sequence ID" value="SDG11196.1"/>
    <property type="molecule type" value="Genomic_DNA"/>
</dbReference>
<dbReference type="PIRSF" id="PIRSF006294">
    <property type="entry name" value="PEP_crbxkin"/>
    <property type="match status" value="1"/>
</dbReference>
<proteinExistence type="inferred from homology"/>
<dbReference type="InterPro" id="IPR015994">
    <property type="entry name" value="PEPCK_ATP_CS"/>
</dbReference>
<comment type="cofactor">
    <cofactor evidence="10">
        <name>Mn(2+)</name>
        <dbReference type="ChEBI" id="CHEBI:29035"/>
    </cofactor>
    <text evidence="10">Binds 1 Mn(2+) ion per subunit.</text>
</comment>
<evidence type="ECO:0000313" key="12">
    <source>
        <dbReference type="Proteomes" id="UP000198615"/>
    </source>
</evidence>
<accession>A0A8G2EZN7</accession>
<dbReference type="GO" id="GO:0005524">
    <property type="term" value="F:ATP binding"/>
    <property type="evidence" value="ECO:0007669"/>
    <property type="project" value="UniProtKB-UniRule"/>
</dbReference>
<dbReference type="UniPathway" id="UPA00138"/>
<evidence type="ECO:0000256" key="4">
    <source>
        <dbReference type="ARBA" id="ARBA00022432"/>
    </source>
</evidence>
<gene>
    <name evidence="10" type="primary">pckA</name>
    <name evidence="11" type="ORF">SAMN05660686_03419</name>
</gene>
<dbReference type="Gene3D" id="2.170.8.10">
    <property type="entry name" value="Phosphoenolpyruvate Carboxykinase, domain 2"/>
    <property type="match status" value="1"/>
</dbReference>
<dbReference type="Gene3D" id="3.40.449.10">
    <property type="entry name" value="Phosphoenolpyruvate Carboxykinase, domain 1"/>
    <property type="match status" value="1"/>
</dbReference>
<comment type="similarity">
    <text evidence="2 10">Belongs to the phosphoenolpyruvate carboxykinase (ATP) family.</text>
</comment>